<dbReference type="PRINTS" id="PR00127">
    <property type="entry name" value="CLPPROTEASEP"/>
</dbReference>
<dbReference type="NCBIfam" id="NF001368">
    <property type="entry name" value="PRK00277.1"/>
    <property type="match status" value="1"/>
</dbReference>
<comment type="similarity">
    <text evidence="1 7 9">Belongs to the peptidase S14 family.</text>
</comment>
<dbReference type="SUPFAM" id="SSF52096">
    <property type="entry name" value="ClpP/crotonase"/>
    <property type="match status" value="1"/>
</dbReference>
<comment type="subunit">
    <text evidence="7">Fourteen ClpP subunits assemble into 2 heptameric rings which stack back to back to give a disk-like structure with a central cavity, resembling the structure of eukaryotic proteasomes.</text>
</comment>
<dbReference type="InterPro" id="IPR001907">
    <property type="entry name" value="ClpP"/>
</dbReference>
<evidence type="ECO:0000256" key="3">
    <source>
        <dbReference type="ARBA" id="ARBA00022670"/>
    </source>
</evidence>
<comment type="catalytic activity">
    <reaction evidence="6 7 8">
        <text>Hydrolysis of proteins to small peptides in the presence of ATP and magnesium. alpha-casein is the usual test substrate. In the absence of ATP, only oligopeptides shorter than five residues are hydrolyzed (such as succinyl-Leu-Tyr-|-NHMec, and Leu-Tyr-Leu-|-Tyr-Trp, in which cleavage of the -Tyr-|-Leu- and -Tyr-|-Trp bonds also occurs).</text>
        <dbReference type="EC" id="3.4.21.92"/>
    </reaction>
</comment>
<keyword evidence="11" id="KW-1185">Reference proteome</keyword>
<dbReference type="PANTHER" id="PTHR10381">
    <property type="entry name" value="ATP-DEPENDENT CLP PROTEASE PROTEOLYTIC SUBUNIT"/>
    <property type="match status" value="1"/>
</dbReference>
<dbReference type="PATRIC" id="fig|595434.4.peg.358"/>
<organism evidence="10 11">
    <name type="scientific">Rhodopirellula islandica</name>
    <dbReference type="NCBI Taxonomy" id="595434"/>
    <lineage>
        <taxon>Bacteria</taxon>
        <taxon>Pseudomonadati</taxon>
        <taxon>Planctomycetota</taxon>
        <taxon>Planctomycetia</taxon>
        <taxon>Pirellulales</taxon>
        <taxon>Pirellulaceae</taxon>
        <taxon>Rhodopirellula</taxon>
    </lineage>
</organism>
<keyword evidence="5 7" id="KW-0720">Serine protease</keyword>
<dbReference type="NCBIfam" id="NF009205">
    <property type="entry name" value="PRK12553.1"/>
    <property type="match status" value="1"/>
</dbReference>
<evidence type="ECO:0000313" key="11">
    <source>
        <dbReference type="Proteomes" id="UP000036367"/>
    </source>
</evidence>
<dbReference type="FunFam" id="3.90.226.10:FF:000002">
    <property type="entry name" value="ATP-dependent Clp protease proteolytic subunit"/>
    <property type="match status" value="1"/>
</dbReference>
<dbReference type="EC" id="3.4.21.92" evidence="7"/>
<dbReference type="STRING" id="595434.RISK_000373"/>
<keyword evidence="2 7" id="KW-0963">Cytoplasm</keyword>
<dbReference type="Gene3D" id="3.90.226.10">
    <property type="entry name" value="2-enoyl-CoA Hydratase, Chain A, domain 1"/>
    <property type="match status" value="1"/>
</dbReference>
<dbReference type="AlphaFoldDB" id="A0A0J1BL90"/>
<dbReference type="HAMAP" id="MF_00444">
    <property type="entry name" value="ClpP"/>
    <property type="match status" value="1"/>
</dbReference>
<evidence type="ECO:0000256" key="4">
    <source>
        <dbReference type="ARBA" id="ARBA00022801"/>
    </source>
</evidence>
<dbReference type="GO" id="GO:0009368">
    <property type="term" value="C:endopeptidase Clp complex"/>
    <property type="evidence" value="ECO:0007669"/>
    <property type="project" value="TreeGrafter"/>
</dbReference>
<accession>A0A0J1BL90</accession>
<dbReference type="GO" id="GO:0005737">
    <property type="term" value="C:cytoplasm"/>
    <property type="evidence" value="ECO:0007669"/>
    <property type="project" value="UniProtKB-SubCell"/>
</dbReference>
<evidence type="ECO:0000256" key="9">
    <source>
        <dbReference type="RuleBase" id="RU003567"/>
    </source>
</evidence>
<gene>
    <name evidence="7" type="primary">clpP</name>
    <name evidence="10" type="ORF">RISK_000373</name>
</gene>
<feature type="active site" evidence="7 8">
    <location>
        <position position="149"/>
    </location>
</feature>
<comment type="subcellular location">
    <subcellularLocation>
        <location evidence="7">Cytoplasm</location>
    </subcellularLocation>
</comment>
<comment type="caution">
    <text evidence="10">The sequence shown here is derived from an EMBL/GenBank/DDBJ whole genome shotgun (WGS) entry which is preliminary data.</text>
</comment>
<dbReference type="InterPro" id="IPR023562">
    <property type="entry name" value="ClpP/TepA"/>
</dbReference>
<feature type="active site" description="Nucleophile" evidence="7">
    <location>
        <position position="124"/>
    </location>
</feature>
<evidence type="ECO:0000256" key="2">
    <source>
        <dbReference type="ARBA" id="ARBA00022490"/>
    </source>
</evidence>
<dbReference type="PANTHER" id="PTHR10381:SF70">
    <property type="entry name" value="ATP-DEPENDENT CLP PROTEASE PROTEOLYTIC SUBUNIT"/>
    <property type="match status" value="1"/>
</dbReference>
<dbReference type="GO" id="GO:0004252">
    <property type="term" value="F:serine-type endopeptidase activity"/>
    <property type="evidence" value="ECO:0007669"/>
    <property type="project" value="UniProtKB-UniRule"/>
</dbReference>
<dbReference type="GO" id="GO:0051117">
    <property type="term" value="F:ATPase binding"/>
    <property type="evidence" value="ECO:0007669"/>
    <property type="project" value="TreeGrafter"/>
</dbReference>
<evidence type="ECO:0000256" key="7">
    <source>
        <dbReference type="HAMAP-Rule" id="MF_00444"/>
    </source>
</evidence>
<dbReference type="GO" id="GO:0004176">
    <property type="term" value="F:ATP-dependent peptidase activity"/>
    <property type="evidence" value="ECO:0007669"/>
    <property type="project" value="InterPro"/>
</dbReference>
<dbReference type="Proteomes" id="UP000036367">
    <property type="component" value="Unassembled WGS sequence"/>
</dbReference>
<keyword evidence="3 7" id="KW-0645">Protease</keyword>
<proteinExistence type="inferred from homology"/>
<name>A0A0J1BL90_RHOIS</name>
<dbReference type="EMBL" id="LECT01000006">
    <property type="protein sequence ID" value="KLU07295.1"/>
    <property type="molecule type" value="Genomic_DNA"/>
</dbReference>
<evidence type="ECO:0000256" key="8">
    <source>
        <dbReference type="PROSITE-ProRule" id="PRU10086"/>
    </source>
</evidence>
<dbReference type="Pfam" id="PF00574">
    <property type="entry name" value="CLP_protease"/>
    <property type="match status" value="1"/>
</dbReference>
<dbReference type="InterPro" id="IPR029045">
    <property type="entry name" value="ClpP/crotonase-like_dom_sf"/>
</dbReference>
<evidence type="ECO:0000313" key="10">
    <source>
        <dbReference type="EMBL" id="KLU07295.1"/>
    </source>
</evidence>
<reference evidence="10" key="1">
    <citation type="submission" date="2015-05" db="EMBL/GenBank/DDBJ databases">
        <title>Permanent draft genome of Rhodopirellula islandicus K833.</title>
        <authorList>
            <person name="Kizina J."/>
            <person name="Richter M."/>
            <person name="Glockner F.O."/>
            <person name="Harder J."/>
        </authorList>
    </citation>
    <scope>NUCLEOTIDE SEQUENCE [LARGE SCALE GENOMIC DNA]</scope>
    <source>
        <strain evidence="10">K833</strain>
    </source>
</reference>
<dbReference type="GO" id="GO:0006515">
    <property type="term" value="P:protein quality control for misfolded or incompletely synthesized proteins"/>
    <property type="evidence" value="ECO:0007669"/>
    <property type="project" value="TreeGrafter"/>
</dbReference>
<evidence type="ECO:0000256" key="1">
    <source>
        <dbReference type="ARBA" id="ARBA00007039"/>
    </source>
</evidence>
<dbReference type="InterPro" id="IPR033135">
    <property type="entry name" value="ClpP_His_AS"/>
</dbReference>
<sequence length="227" mass="25108">MSDPFGSPFPSLHDQNLNAQHAMASDHRLANAASYQSYQRQRQMTLGDLLLENRIVFMQGEIHYANANEIVMKLLYLQSENRRKDIHLYINSPGGSVTATLAIYDTMQMLSCPVATYCVGEACSGAAVLLVGGAKGKRFCLPNSRVMMHQPLGGVSGQVSDIEIQAAEMFRYRDKLNEIISGHCGKSVEQIAKDTDRDFFLDAQQAKEYGLVDDILLGTPVSENDED</sequence>
<keyword evidence="4 7" id="KW-0378">Hydrolase</keyword>
<comment type="function">
    <text evidence="7">Cleaves peptides in various proteins in a process that requires ATP hydrolysis. Has a chymotrypsin-like activity. Plays a major role in the degradation of misfolded proteins.</text>
</comment>
<dbReference type="PROSITE" id="PS00382">
    <property type="entry name" value="CLP_PROTEASE_HIS"/>
    <property type="match status" value="1"/>
</dbReference>
<dbReference type="CDD" id="cd07017">
    <property type="entry name" value="S14_ClpP_2"/>
    <property type="match status" value="1"/>
</dbReference>
<protein>
    <recommendedName>
        <fullName evidence="7 9">ATP-dependent Clp protease proteolytic subunit</fullName>
        <ecNumber evidence="7">3.4.21.92</ecNumber>
    </recommendedName>
    <alternativeName>
        <fullName evidence="7">Endopeptidase Clp</fullName>
    </alternativeName>
</protein>
<evidence type="ECO:0000256" key="5">
    <source>
        <dbReference type="ARBA" id="ARBA00022825"/>
    </source>
</evidence>
<evidence type="ECO:0000256" key="6">
    <source>
        <dbReference type="ARBA" id="ARBA00034021"/>
    </source>
</evidence>